<keyword evidence="2" id="KW-0175">Coiled coil</keyword>
<dbReference type="InterPro" id="IPR010611">
    <property type="entry name" value="3D_dom"/>
</dbReference>
<dbReference type="CDD" id="cd22786">
    <property type="entry name" value="DPBB_YuiC-like"/>
    <property type="match status" value="1"/>
</dbReference>
<dbReference type="PANTHER" id="PTHR39160">
    <property type="entry name" value="CELL WALL-BINDING PROTEIN YOCH"/>
    <property type="match status" value="1"/>
</dbReference>
<feature type="domain" description="3D" evidence="4">
    <location>
        <begin position="331"/>
        <end position="391"/>
    </location>
</feature>
<gene>
    <name evidence="6" type="primary">yocH_1</name>
    <name evidence="6" type="ORF">CTLFYP3_02163</name>
</gene>
<sequence>MSKKKVFSVVLVLFLCLNNTYNIVFAEPNSSSNVSIDENVTKYKELDKKALELDAEVGKLNIEIEEINNKLEKNNSEIKNTEAEIENINKKIEDSKVEIEEREALMSQRLRSMYKSNITTDMMYYILTSENIFDLFSRIEAVSKLISVDKNIISDINDKKDSLVKDSEIIEDKQKELKTLSATIENDLSIVNQKKEEQESLLAELNEEKDAVMSIIEANEVNLVSNTISTVDSSDSISQLKDALNTLTGILPQLNSNYAISLVEESISNAKYKIDSLESAKASTSEDGSSLDVSGSNSEYLSTYSMSATAYTGHGLTALGLKPVRNPNGLSTVAVDPNVIPLGSKVFVEGYGYAIASDTGGAIKGNKIDLYFNTVADCYSFGRRTVTVHVVP</sequence>
<feature type="signal peptide" evidence="3">
    <location>
        <begin position="1"/>
        <end position="26"/>
    </location>
</feature>
<evidence type="ECO:0000256" key="2">
    <source>
        <dbReference type="SAM" id="Coils"/>
    </source>
</evidence>
<dbReference type="SUPFAM" id="SSF50685">
    <property type="entry name" value="Barwin-like endoglucanases"/>
    <property type="match status" value="1"/>
</dbReference>
<dbReference type="Gene3D" id="6.10.250.3150">
    <property type="match status" value="1"/>
</dbReference>
<dbReference type="Pfam" id="PF06725">
    <property type="entry name" value="3D"/>
    <property type="match status" value="1"/>
</dbReference>
<dbReference type="AlphaFoldDB" id="A0A6N3E595"/>
<organism evidence="6">
    <name type="scientific">Clostridium tertium</name>
    <dbReference type="NCBI Taxonomy" id="1559"/>
    <lineage>
        <taxon>Bacteria</taxon>
        <taxon>Bacillati</taxon>
        <taxon>Bacillota</taxon>
        <taxon>Clostridia</taxon>
        <taxon>Eubacteriales</taxon>
        <taxon>Clostridiaceae</taxon>
        <taxon>Clostridium</taxon>
    </lineage>
</organism>
<evidence type="ECO:0000313" key="6">
    <source>
        <dbReference type="EMBL" id="VYU35802.1"/>
    </source>
</evidence>
<evidence type="ECO:0000259" key="5">
    <source>
        <dbReference type="Pfam" id="PF24568"/>
    </source>
</evidence>
<feature type="chain" id="PRO_5026872018" evidence="3">
    <location>
        <begin position="27"/>
        <end position="392"/>
    </location>
</feature>
<feature type="domain" description="Peptidoglycan hydrolase PcsB coiled-coil" evidence="5">
    <location>
        <begin position="92"/>
        <end position="163"/>
    </location>
</feature>
<evidence type="ECO:0000259" key="4">
    <source>
        <dbReference type="Pfam" id="PF06725"/>
    </source>
</evidence>
<dbReference type="EMBL" id="CACRTO010000020">
    <property type="protein sequence ID" value="VYU35802.1"/>
    <property type="molecule type" value="Genomic_DNA"/>
</dbReference>
<dbReference type="InterPro" id="IPR051933">
    <property type="entry name" value="Resuscitation_pf_RpfB"/>
</dbReference>
<dbReference type="Gene3D" id="2.40.40.10">
    <property type="entry name" value="RlpA-like domain"/>
    <property type="match status" value="1"/>
</dbReference>
<reference evidence="6" key="1">
    <citation type="submission" date="2019-11" db="EMBL/GenBank/DDBJ databases">
        <authorList>
            <person name="Feng L."/>
        </authorList>
    </citation>
    <scope>NUCLEOTIDE SEQUENCE</scope>
    <source>
        <strain evidence="6">CTertiumLFYP3</strain>
    </source>
</reference>
<dbReference type="Pfam" id="PF24568">
    <property type="entry name" value="CC_PcsB"/>
    <property type="match status" value="1"/>
</dbReference>
<accession>A0A6N3E595</accession>
<dbReference type="GO" id="GO:0019867">
    <property type="term" value="C:outer membrane"/>
    <property type="evidence" value="ECO:0007669"/>
    <property type="project" value="InterPro"/>
</dbReference>
<dbReference type="GO" id="GO:0009254">
    <property type="term" value="P:peptidoglycan turnover"/>
    <property type="evidence" value="ECO:0007669"/>
    <property type="project" value="InterPro"/>
</dbReference>
<protein>
    <submittedName>
        <fullName evidence="6">Cell wall-binding protein YocH</fullName>
    </submittedName>
</protein>
<keyword evidence="1 3" id="KW-0732">Signal</keyword>
<dbReference type="GO" id="GO:0004553">
    <property type="term" value="F:hydrolase activity, hydrolyzing O-glycosyl compounds"/>
    <property type="evidence" value="ECO:0007669"/>
    <property type="project" value="InterPro"/>
</dbReference>
<name>A0A6N3E595_9CLOT</name>
<dbReference type="InterPro" id="IPR036908">
    <property type="entry name" value="RlpA-like_sf"/>
</dbReference>
<feature type="coiled-coil region" evidence="2">
    <location>
        <begin position="188"/>
        <end position="215"/>
    </location>
</feature>
<dbReference type="InterPro" id="IPR057309">
    <property type="entry name" value="PcsB_CC"/>
</dbReference>
<evidence type="ECO:0000256" key="1">
    <source>
        <dbReference type="ARBA" id="ARBA00022729"/>
    </source>
</evidence>
<dbReference type="PANTHER" id="PTHR39160:SF4">
    <property type="entry name" value="RESUSCITATION-PROMOTING FACTOR RPFB"/>
    <property type="match status" value="1"/>
</dbReference>
<feature type="coiled-coil region" evidence="2">
    <location>
        <begin position="43"/>
        <end position="105"/>
    </location>
</feature>
<evidence type="ECO:0000256" key="3">
    <source>
        <dbReference type="SAM" id="SignalP"/>
    </source>
</evidence>
<dbReference type="RefSeq" id="WP_421755660.1">
    <property type="nucleotide sequence ID" value="NZ_CACRTO010000020.1"/>
</dbReference>
<proteinExistence type="predicted"/>